<keyword evidence="3" id="KW-1185">Reference proteome</keyword>
<evidence type="ECO:0000313" key="2">
    <source>
        <dbReference type="EMBL" id="CAK0843410.1"/>
    </source>
</evidence>
<protein>
    <recommendedName>
        <fullName evidence="4">Anaphase-promoting complex subunit 1</fullName>
    </recommendedName>
</protein>
<feature type="region of interest" description="Disordered" evidence="1">
    <location>
        <begin position="49"/>
        <end position="103"/>
    </location>
</feature>
<gene>
    <name evidence="2" type="ORF">PCOR1329_LOCUS37756</name>
</gene>
<reference evidence="2" key="1">
    <citation type="submission" date="2023-10" db="EMBL/GenBank/DDBJ databases">
        <authorList>
            <person name="Chen Y."/>
            <person name="Shah S."/>
            <person name="Dougan E. K."/>
            <person name="Thang M."/>
            <person name="Chan C."/>
        </authorList>
    </citation>
    <scope>NUCLEOTIDE SEQUENCE [LARGE SCALE GENOMIC DNA]</scope>
</reference>
<accession>A0ABN9TCG6</accession>
<evidence type="ECO:0008006" key="4">
    <source>
        <dbReference type="Google" id="ProtNLM"/>
    </source>
</evidence>
<sequence>MELRQVVALSATSVVMCFSTPEHSDCRLSRDASLQAAAHNRSLAGALAAPEGAGQGDLPSAADADRGAAAAPEGAEAGGQPRGAAPTEEAAQGGQPGSASAGEAGFLPALQWEPPQQFHGSRVGHLEVQRLSAGAFVVCFDHPAGPAAEAAEDGASPEQHAVVCSLGAVAPAGGLQPFGPQLRLGAGRLVAVVARGNGRSFSVCARGAAAEANASEAHCAASPQAPEAATAEGVGGACAAGAGEAEEDAAAAAASGGVTCRWAEVQGAAGGGSPLLRWAGEEVKVQGL</sequence>
<dbReference type="EMBL" id="CAUYUJ010014576">
    <property type="protein sequence ID" value="CAK0843410.1"/>
    <property type="molecule type" value="Genomic_DNA"/>
</dbReference>
<comment type="caution">
    <text evidence="2">The sequence shown here is derived from an EMBL/GenBank/DDBJ whole genome shotgun (WGS) entry which is preliminary data.</text>
</comment>
<evidence type="ECO:0000313" key="3">
    <source>
        <dbReference type="Proteomes" id="UP001189429"/>
    </source>
</evidence>
<feature type="compositionally biased region" description="Low complexity" evidence="1">
    <location>
        <begin position="82"/>
        <end position="103"/>
    </location>
</feature>
<dbReference type="Proteomes" id="UP001189429">
    <property type="component" value="Unassembled WGS sequence"/>
</dbReference>
<name>A0ABN9TCG6_9DINO</name>
<organism evidence="2 3">
    <name type="scientific">Prorocentrum cordatum</name>
    <dbReference type="NCBI Taxonomy" id="2364126"/>
    <lineage>
        <taxon>Eukaryota</taxon>
        <taxon>Sar</taxon>
        <taxon>Alveolata</taxon>
        <taxon>Dinophyceae</taxon>
        <taxon>Prorocentrales</taxon>
        <taxon>Prorocentraceae</taxon>
        <taxon>Prorocentrum</taxon>
    </lineage>
</organism>
<evidence type="ECO:0000256" key="1">
    <source>
        <dbReference type="SAM" id="MobiDB-lite"/>
    </source>
</evidence>
<proteinExistence type="predicted"/>